<sequence length="83" mass="9027">MSIRTRTHNSPFYFSTGTSQTVIDMITSEVTSMGYELWQPTLGGLGILSHAKKPDILLQQQFDMISIAGGSEKLSDGSLIGPH</sequence>
<reference evidence="2" key="1">
    <citation type="submission" date="2022-11" db="UniProtKB">
        <authorList>
            <consortium name="WormBaseParasite"/>
        </authorList>
    </citation>
    <scope>IDENTIFICATION</scope>
</reference>
<name>A0A915KM30_ROMCU</name>
<dbReference type="WBParaSite" id="nRc.2.0.1.t39488-RA">
    <property type="protein sequence ID" value="nRc.2.0.1.t39488-RA"/>
    <property type="gene ID" value="nRc.2.0.1.g39488"/>
</dbReference>
<keyword evidence="1" id="KW-1185">Reference proteome</keyword>
<protein>
    <submittedName>
        <fullName evidence="2">Uncharacterized protein</fullName>
    </submittedName>
</protein>
<evidence type="ECO:0000313" key="2">
    <source>
        <dbReference type="WBParaSite" id="nRc.2.0.1.t39488-RA"/>
    </source>
</evidence>
<dbReference type="AlphaFoldDB" id="A0A915KM30"/>
<accession>A0A915KM30</accession>
<organism evidence="1 2">
    <name type="scientific">Romanomermis culicivorax</name>
    <name type="common">Nematode worm</name>
    <dbReference type="NCBI Taxonomy" id="13658"/>
    <lineage>
        <taxon>Eukaryota</taxon>
        <taxon>Metazoa</taxon>
        <taxon>Ecdysozoa</taxon>
        <taxon>Nematoda</taxon>
        <taxon>Enoplea</taxon>
        <taxon>Dorylaimia</taxon>
        <taxon>Mermithida</taxon>
        <taxon>Mermithoidea</taxon>
        <taxon>Mermithidae</taxon>
        <taxon>Romanomermis</taxon>
    </lineage>
</organism>
<dbReference type="Proteomes" id="UP000887565">
    <property type="component" value="Unplaced"/>
</dbReference>
<evidence type="ECO:0000313" key="1">
    <source>
        <dbReference type="Proteomes" id="UP000887565"/>
    </source>
</evidence>
<proteinExistence type="predicted"/>